<keyword evidence="5" id="KW-1185">Reference proteome</keyword>
<dbReference type="PANTHER" id="PTHR43861:SF1">
    <property type="entry name" value="TRANS-ACONITATE 2-METHYLTRANSFERASE"/>
    <property type="match status" value="1"/>
</dbReference>
<feature type="domain" description="Methyltransferase" evidence="3">
    <location>
        <begin position="80"/>
        <end position="178"/>
    </location>
</feature>
<comment type="caution">
    <text evidence="4">The sequence shown here is derived from an EMBL/GenBank/DDBJ whole genome shotgun (WGS) entry which is preliminary data.</text>
</comment>
<keyword evidence="2" id="KW-0808">Transferase</keyword>
<gene>
    <name evidence="4" type="ORF">A8926_6294</name>
</gene>
<dbReference type="AlphaFoldDB" id="A0A2N3Y5N5"/>
<protein>
    <submittedName>
        <fullName evidence="4">Methyltransferase family protein</fullName>
    </submittedName>
</protein>
<proteinExistence type="predicted"/>
<dbReference type="InterPro" id="IPR041698">
    <property type="entry name" value="Methyltransf_25"/>
</dbReference>
<dbReference type="RefSeq" id="WP_237710907.1">
    <property type="nucleotide sequence ID" value="NZ_CP061007.1"/>
</dbReference>
<evidence type="ECO:0000256" key="2">
    <source>
        <dbReference type="ARBA" id="ARBA00022679"/>
    </source>
</evidence>
<dbReference type="EMBL" id="PJNB01000001">
    <property type="protein sequence ID" value="PKW18227.1"/>
    <property type="molecule type" value="Genomic_DNA"/>
</dbReference>
<dbReference type="STRING" id="994479.GCA_000194155_06943"/>
<dbReference type="Proteomes" id="UP000233786">
    <property type="component" value="Unassembled WGS sequence"/>
</dbReference>
<evidence type="ECO:0000313" key="5">
    <source>
        <dbReference type="Proteomes" id="UP000233786"/>
    </source>
</evidence>
<dbReference type="CDD" id="cd02440">
    <property type="entry name" value="AdoMet_MTases"/>
    <property type="match status" value="1"/>
</dbReference>
<evidence type="ECO:0000256" key="1">
    <source>
        <dbReference type="ARBA" id="ARBA00022603"/>
    </source>
</evidence>
<accession>A0A2N3Y5N5</accession>
<name>A0A2N3Y5N5_SACSN</name>
<evidence type="ECO:0000313" key="4">
    <source>
        <dbReference type="EMBL" id="PKW18227.1"/>
    </source>
</evidence>
<dbReference type="Gene3D" id="3.40.50.150">
    <property type="entry name" value="Vaccinia Virus protein VP39"/>
    <property type="match status" value="1"/>
</dbReference>
<keyword evidence="1 4" id="KW-0489">Methyltransferase</keyword>
<organism evidence="4 5">
    <name type="scientific">Saccharopolyspora spinosa</name>
    <dbReference type="NCBI Taxonomy" id="60894"/>
    <lineage>
        <taxon>Bacteria</taxon>
        <taxon>Bacillati</taxon>
        <taxon>Actinomycetota</taxon>
        <taxon>Actinomycetes</taxon>
        <taxon>Pseudonocardiales</taxon>
        <taxon>Pseudonocardiaceae</taxon>
        <taxon>Saccharopolyspora</taxon>
    </lineage>
</organism>
<dbReference type="GO" id="GO:0032259">
    <property type="term" value="P:methylation"/>
    <property type="evidence" value="ECO:0007669"/>
    <property type="project" value="UniProtKB-KW"/>
</dbReference>
<dbReference type="PANTHER" id="PTHR43861">
    <property type="entry name" value="TRANS-ACONITATE 2-METHYLTRANSFERASE-RELATED"/>
    <property type="match status" value="1"/>
</dbReference>
<sequence>MATCRTARGNELTHAHVDPRTETRTAIYRMRGTMTVDLGRAQRTHWQSTHQAHPHMYGDEPSEPAQHAADVFSAGHATAVLHLGAGHGRDSLHFARRGFTVHATDFSRDGLTQLRTRAHQRGLAENITTTLHDARTPIPLPDGSVDGVFAHMLLCMALSTAEIRALVAEIRRVLRPGGTLVYTVRHTGDAHYGTGIAHGDDIYEHGGFAVHFFDRALVETLAQQWNPSEVHAFEEGRLPRRLWRITQTKPR</sequence>
<dbReference type="GO" id="GO:0008168">
    <property type="term" value="F:methyltransferase activity"/>
    <property type="evidence" value="ECO:0007669"/>
    <property type="project" value="UniProtKB-KW"/>
</dbReference>
<dbReference type="SUPFAM" id="SSF53335">
    <property type="entry name" value="S-adenosyl-L-methionine-dependent methyltransferases"/>
    <property type="match status" value="1"/>
</dbReference>
<reference evidence="4" key="1">
    <citation type="submission" date="2017-12" db="EMBL/GenBank/DDBJ databases">
        <title>Sequencing the genomes of 1000 Actinobacteria strains.</title>
        <authorList>
            <person name="Klenk H.-P."/>
        </authorList>
    </citation>
    <scope>NUCLEOTIDE SEQUENCE [LARGE SCALE GENOMIC DNA]</scope>
    <source>
        <strain evidence="4">DSM 44228</strain>
    </source>
</reference>
<dbReference type="InterPro" id="IPR029063">
    <property type="entry name" value="SAM-dependent_MTases_sf"/>
</dbReference>
<evidence type="ECO:0000259" key="3">
    <source>
        <dbReference type="Pfam" id="PF13649"/>
    </source>
</evidence>
<dbReference type="Pfam" id="PF13649">
    <property type="entry name" value="Methyltransf_25"/>
    <property type="match status" value="1"/>
</dbReference>